<sequence>MKYIILNFSSGFGPFLRTTELAVAVNNLLAEKLGQRLGIIVPLVYGERQKNIMLEMFGDIINRWPAELVLAEELGDFFKPLFYSHDSYQSYLENLIAYGKKVEQSIQNYLSAGLLAKTFSGQTVKVNINEIAFEINRNPKVNLGINPSYYTSFGHASDILERSLAEPAIKLDQAIVKKAVPLFLAIEKKQKIHFISDPATFSYLHNPQAIFNPKTLPYLRNRPVSKYQTEVMTPPSIGIPNKDEAVASRGVYVTVTGIEKLAHLFKEVSNLGLQIYTNRPEIIAGSVKASPAALGHKNIILHFARSGWGSVWLSQFTQTPFITPPYDQNDDPEIYFNNISIERLGLGKIYQGQKLSELLEFVDQYKKNVEIINKNIFNIYGTLNGIDYIAANIVKDYLNI</sequence>
<evidence type="ECO:0000313" key="2">
    <source>
        <dbReference type="Proteomes" id="UP000178240"/>
    </source>
</evidence>
<dbReference type="EMBL" id="MHIE01000019">
    <property type="protein sequence ID" value="OGY45511.1"/>
    <property type="molecule type" value="Genomic_DNA"/>
</dbReference>
<dbReference type="STRING" id="1797535.A2744_02370"/>
<organism evidence="1 2">
    <name type="scientific">Candidatus Buchananbacteria bacterium RIFCSPHIGHO2_01_FULL_44_11</name>
    <dbReference type="NCBI Taxonomy" id="1797535"/>
    <lineage>
        <taxon>Bacteria</taxon>
        <taxon>Candidatus Buchananiibacteriota</taxon>
    </lineage>
</organism>
<gene>
    <name evidence="1" type="ORF">A2744_02370</name>
</gene>
<name>A0A1G1XZW1_9BACT</name>
<protein>
    <submittedName>
        <fullName evidence="1">Uncharacterized protein</fullName>
    </submittedName>
</protein>
<comment type="caution">
    <text evidence="1">The sequence shown here is derived from an EMBL/GenBank/DDBJ whole genome shotgun (WGS) entry which is preliminary data.</text>
</comment>
<evidence type="ECO:0000313" key="1">
    <source>
        <dbReference type="EMBL" id="OGY45511.1"/>
    </source>
</evidence>
<accession>A0A1G1XZW1</accession>
<proteinExistence type="predicted"/>
<dbReference type="Proteomes" id="UP000178240">
    <property type="component" value="Unassembled WGS sequence"/>
</dbReference>
<dbReference type="AlphaFoldDB" id="A0A1G1XZW1"/>
<reference evidence="1 2" key="1">
    <citation type="journal article" date="2016" name="Nat. Commun.">
        <title>Thousands of microbial genomes shed light on interconnected biogeochemical processes in an aquifer system.</title>
        <authorList>
            <person name="Anantharaman K."/>
            <person name="Brown C.T."/>
            <person name="Hug L.A."/>
            <person name="Sharon I."/>
            <person name="Castelle C.J."/>
            <person name="Probst A.J."/>
            <person name="Thomas B.C."/>
            <person name="Singh A."/>
            <person name="Wilkins M.J."/>
            <person name="Karaoz U."/>
            <person name="Brodie E.L."/>
            <person name="Williams K.H."/>
            <person name="Hubbard S.S."/>
            <person name="Banfield J.F."/>
        </authorList>
    </citation>
    <scope>NUCLEOTIDE SEQUENCE [LARGE SCALE GENOMIC DNA]</scope>
</reference>